<keyword evidence="1" id="KW-0812">Transmembrane</keyword>
<keyword evidence="1" id="KW-0472">Membrane</keyword>
<organism evidence="2 3">
    <name type="scientific">Methanococcoides seepicolus</name>
    <dbReference type="NCBI Taxonomy" id="2828780"/>
    <lineage>
        <taxon>Archaea</taxon>
        <taxon>Methanobacteriati</taxon>
        <taxon>Methanobacteriota</taxon>
        <taxon>Stenosarchaea group</taxon>
        <taxon>Methanomicrobia</taxon>
        <taxon>Methanosarcinales</taxon>
        <taxon>Methanosarcinaceae</taxon>
        <taxon>Methanococcoides</taxon>
    </lineage>
</organism>
<sequence>MYYIIDRETGNRAKVSFWNLLWIKISLVVSLTLYGVIIGGFLSYIGISYEIVIGILFAAYALELIGWFTDKTSPGKLLLALLILIQWRSIFAELQHDESFTKGSRKRNKIEYALKVCNSFEHFTPTINSISF</sequence>
<reference evidence="2" key="2">
    <citation type="submission" date="2021-04" db="EMBL/GenBank/DDBJ databases">
        <authorList>
            <person name="Dong X."/>
        </authorList>
    </citation>
    <scope>NUCLEOTIDE SEQUENCE</scope>
    <source>
        <strain evidence="2">LLY</strain>
    </source>
</reference>
<dbReference type="RefSeq" id="WP_250868614.1">
    <property type="nucleotide sequence ID" value="NZ_JAGSOI010000041.1"/>
</dbReference>
<dbReference type="Proteomes" id="UP001056766">
    <property type="component" value="Unassembled WGS sequence"/>
</dbReference>
<proteinExistence type="predicted"/>
<evidence type="ECO:0000313" key="2">
    <source>
        <dbReference type="EMBL" id="MCM1987276.1"/>
    </source>
</evidence>
<feature type="transmembrane region" description="Helical" evidence="1">
    <location>
        <begin position="51"/>
        <end position="69"/>
    </location>
</feature>
<comment type="caution">
    <text evidence="2">The sequence shown here is derived from an EMBL/GenBank/DDBJ whole genome shotgun (WGS) entry which is preliminary data.</text>
</comment>
<evidence type="ECO:0000313" key="3">
    <source>
        <dbReference type="Proteomes" id="UP001056766"/>
    </source>
</evidence>
<reference evidence="2" key="1">
    <citation type="journal article" date="2021" name="mSystems">
        <title>Bacteria and Archaea Synergistically Convert Glycine Betaine to Biogenic Methane in the Formosa Cold Seep of the South China Sea.</title>
        <authorList>
            <person name="Li L."/>
            <person name="Zhang W."/>
            <person name="Zhang S."/>
            <person name="Song L."/>
            <person name="Sun Q."/>
            <person name="Zhang H."/>
            <person name="Xiang H."/>
            <person name="Dong X."/>
        </authorList>
    </citation>
    <scope>NUCLEOTIDE SEQUENCE</scope>
    <source>
        <strain evidence="2">LLY</strain>
    </source>
</reference>
<keyword evidence="3" id="KW-1185">Reference proteome</keyword>
<evidence type="ECO:0000256" key="1">
    <source>
        <dbReference type="SAM" id="Phobius"/>
    </source>
</evidence>
<name>A0A9E4ZFS5_9EURY</name>
<dbReference type="AlphaFoldDB" id="A0A9E4ZFS5"/>
<protein>
    <submittedName>
        <fullName evidence="2">Uncharacterized protein</fullName>
    </submittedName>
</protein>
<dbReference type="EMBL" id="JAGSOI010000041">
    <property type="protein sequence ID" value="MCM1987276.1"/>
    <property type="molecule type" value="Genomic_DNA"/>
</dbReference>
<feature type="transmembrane region" description="Helical" evidence="1">
    <location>
        <begin position="21"/>
        <end position="45"/>
    </location>
</feature>
<keyword evidence="1" id="KW-1133">Transmembrane helix</keyword>
<gene>
    <name evidence="2" type="ORF">KDK67_09830</name>
</gene>
<accession>A0A9E4ZFS5</accession>